<evidence type="ECO:0000256" key="3">
    <source>
        <dbReference type="ARBA" id="ARBA00022825"/>
    </source>
</evidence>
<dbReference type="InterPro" id="IPR000209">
    <property type="entry name" value="Peptidase_S8/S53_dom"/>
</dbReference>
<reference evidence="6 7" key="1">
    <citation type="submission" date="2019-10" db="EMBL/GenBank/DDBJ databases">
        <authorList>
            <person name="Palmer J.M."/>
        </authorList>
    </citation>
    <scope>NUCLEOTIDE SEQUENCE [LARGE SCALE GENOMIC DNA]</scope>
    <source>
        <strain evidence="6 7">TWF730</strain>
    </source>
</reference>
<evidence type="ECO:0000313" key="6">
    <source>
        <dbReference type="EMBL" id="KAK6346099.1"/>
    </source>
</evidence>
<dbReference type="GO" id="GO:0004252">
    <property type="term" value="F:serine-type endopeptidase activity"/>
    <property type="evidence" value="ECO:0007669"/>
    <property type="project" value="InterPro"/>
</dbReference>
<evidence type="ECO:0000259" key="5">
    <source>
        <dbReference type="Pfam" id="PF00082"/>
    </source>
</evidence>
<organism evidence="6 7">
    <name type="scientific">Orbilia blumenaviensis</name>
    <dbReference type="NCBI Taxonomy" id="1796055"/>
    <lineage>
        <taxon>Eukaryota</taxon>
        <taxon>Fungi</taxon>
        <taxon>Dikarya</taxon>
        <taxon>Ascomycota</taxon>
        <taxon>Pezizomycotina</taxon>
        <taxon>Orbiliomycetes</taxon>
        <taxon>Orbiliales</taxon>
        <taxon>Orbiliaceae</taxon>
        <taxon>Orbilia</taxon>
    </lineage>
</organism>
<feature type="domain" description="Peptidase S8/S53" evidence="5">
    <location>
        <begin position="99"/>
        <end position="220"/>
    </location>
</feature>
<proteinExistence type="predicted"/>
<dbReference type="PROSITE" id="PS00136">
    <property type="entry name" value="SUBTILASE_ASP"/>
    <property type="match status" value="1"/>
</dbReference>
<evidence type="ECO:0000256" key="4">
    <source>
        <dbReference type="SAM" id="MobiDB-lite"/>
    </source>
</evidence>
<dbReference type="PRINTS" id="PR00723">
    <property type="entry name" value="SUBTILISIN"/>
</dbReference>
<dbReference type="Proteomes" id="UP001373714">
    <property type="component" value="Unassembled WGS sequence"/>
</dbReference>
<dbReference type="InterPro" id="IPR015500">
    <property type="entry name" value="Peptidase_S8_subtilisin-rel"/>
</dbReference>
<evidence type="ECO:0000313" key="7">
    <source>
        <dbReference type="Proteomes" id="UP001373714"/>
    </source>
</evidence>
<accession>A0AAV9UP18</accession>
<keyword evidence="2" id="KW-0378">Hydrolase</keyword>
<feature type="region of interest" description="Disordered" evidence="4">
    <location>
        <begin position="1"/>
        <end position="41"/>
    </location>
</feature>
<keyword evidence="1" id="KW-0645">Protease</keyword>
<evidence type="ECO:0000256" key="1">
    <source>
        <dbReference type="ARBA" id="ARBA00022670"/>
    </source>
</evidence>
<name>A0AAV9UP18_9PEZI</name>
<comment type="caution">
    <text evidence="6">The sequence shown here is derived from an EMBL/GenBank/DDBJ whole genome shotgun (WGS) entry which is preliminary data.</text>
</comment>
<evidence type="ECO:0000256" key="2">
    <source>
        <dbReference type="ARBA" id="ARBA00022801"/>
    </source>
</evidence>
<dbReference type="GO" id="GO:0006508">
    <property type="term" value="P:proteolysis"/>
    <property type="evidence" value="ECO:0007669"/>
    <property type="project" value="UniProtKB-KW"/>
</dbReference>
<dbReference type="SUPFAM" id="SSF52743">
    <property type="entry name" value="Subtilisin-like"/>
    <property type="match status" value="1"/>
</dbReference>
<protein>
    <submittedName>
        <fullName evidence="6">Basic amino-acid permease</fullName>
    </submittedName>
</protein>
<keyword evidence="7" id="KW-1185">Reference proteome</keyword>
<dbReference type="InterPro" id="IPR023827">
    <property type="entry name" value="Peptidase_S8_Asp-AS"/>
</dbReference>
<dbReference type="Gene3D" id="3.40.50.200">
    <property type="entry name" value="Peptidase S8/S53 domain"/>
    <property type="match status" value="1"/>
</dbReference>
<gene>
    <name evidence="6" type="primary">ALP1_2</name>
    <name evidence="6" type="ORF">TWF730_010430</name>
</gene>
<keyword evidence="3" id="KW-0720">Serine protease</keyword>
<sequence length="376" mass="41894">MRCHLPQGPNDKHKSLGTNDKFMEAGLDERASTSQNKTINKRGAPRLKYRRTISSPENGQHPSIERIDDAPADLQYLSMPPGLRMSQMHGIFWQWKQAGKGVTVYVLDTGCDWRHPEFKNTKFGGWIFPGPSVLMEPRDDTATPWSWDFHGTGVVAKIVGERSGVARHATVVVAKSITGGSREGPGHDLYQDHELLLKIYDHVKRNNPEGNAKCIINISFKWSEIAGLRALSVDWALRIELYSRSNMIKLSLLVISSLPSPGQPADLEEDLLLVHAKRPELKNRMVVVGGHDFHFKNVGNYGKHVGISAVAVNLRIAQGYSLAEDPYFGRNKPGRWDSRAWKRGGGTSYCKSAKISADTSIRIRQQALGCLSPHND</sequence>
<dbReference type="AlphaFoldDB" id="A0AAV9UP18"/>
<dbReference type="EMBL" id="JAVHNS010000008">
    <property type="protein sequence ID" value="KAK6346099.1"/>
    <property type="molecule type" value="Genomic_DNA"/>
</dbReference>
<dbReference type="Pfam" id="PF00082">
    <property type="entry name" value="Peptidase_S8"/>
    <property type="match status" value="1"/>
</dbReference>
<feature type="compositionally biased region" description="Basic and acidic residues" evidence="4">
    <location>
        <begin position="21"/>
        <end position="31"/>
    </location>
</feature>
<dbReference type="InterPro" id="IPR036852">
    <property type="entry name" value="Peptidase_S8/S53_dom_sf"/>
</dbReference>